<keyword evidence="15" id="KW-1185">Reference proteome</keyword>
<dbReference type="FunFam" id="1.10.340.30:FF:000005">
    <property type="entry name" value="Endonuclease III-like protein 1"/>
    <property type="match status" value="1"/>
</dbReference>
<evidence type="ECO:0000256" key="1">
    <source>
        <dbReference type="ARBA" id="ARBA00001966"/>
    </source>
</evidence>
<dbReference type="Gene3D" id="1.10.1670.10">
    <property type="entry name" value="Helix-hairpin-Helix base-excision DNA repair enzymes (C-terminal)"/>
    <property type="match status" value="1"/>
</dbReference>
<dbReference type="Gene3D" id="1.10.340.30">
    <property type="entry name" value="Hypothetical protein, domain 2"/>
    <property type="match status" value="1"/>
</dbReference>
<dbReference type="Pfam" id="PF00633">
    <property type="entry name" value="HHH"/>
    <property type="match status" value="1"/>
</dbReference>
<evidence type="ECO:0000256" key="7">
    <source>
        <dbReference type="ARBA" id="ARBA00022946"/>
    </source>
</evidence>
<keyword evidence="9" id="KW-0411">Iron-sulfur</keyword>
<dbReference type="GO" id="GO:0005634">
    <property type="term" value="C:nucleus"/>
    <property type="evidence" value="ECO:0007669"/>
    <property type="project" value="UniProtKB-SubCell"/>
</dbReference>
<dbReference type="GO" id="GO:0006285">
    <property type="term" value="P:base-excision repair, AP site formation"/>
    <property type="evidence" value="ECO:0007669"/>
    <property type="project" value="UniProtKB-UniRule"/>
</dbReference>
<dbReference type="Pfam" id="PF00730">
    <property type="entry name" value="HhH-GPD"/>
    <property type="match status" value="1"/>
</dbReference>
<keyword evidence="3" id="KW-0004">4Fe-4S</keyword>
<keyword evidence="11 13" id="KW-0456">Lyase</keyword>
<evidence type="ECO:0000313" key="15">
    <source>
        <dbReference type="Proteomes" id="UP000046393"/>
    </source>
</evidence>
<dbReference type="AlphaFoldDB" id="A0A0N5AGT8"/>
<evidence type="ECO:0000256" key="4">
    <source>
        <dbReference type="ARBA" id="ARBA00022723"/>
    </source>
</evidence>
<keyword evidence="13" id="KW-0539">Nucleus</keyword>
<evidence type="ECO:0000256" key="3">
    <source>
        <dbReference type="ARBA" id="ARBA00022485"/>
    </source>
</evidence>
<dbReference type="InterPro" id="IPR003265">
    <property type="entry name" value="HhH-GPD_domain"/>
</dbReference>
<evidence type="ECO:0000256" key="10">
    <source>
        <dbReference type="ARBA" id="ARBA00023204"/>
    </source>
</evidence>
<comment type="catalytic activity">
    <reaction evidence="13">
        <text>2'-deoxyribonucleotide-(2'-deoxyribose 5'-phosphate)-2'-deoxyribonucleotide-DNA = a 3'-end 2'-deoxyribonucleotide-(2,3-dehydro-2,3-deoxyribose 5'-phosphate)-DNA + a 5'-end 5'-phospho-2'-deoxyribonucleoside-DNA + H(+)</text>
        <dbReference type="Rhea" id="RHEA:66592"/>
        <dbReference type="Rhea" id="RHEA-COMP:13180"/>
        <dbReference type="Rhea" id="RHEA-COMP:16897"/>
        <dbReference type="Rhea" id="RHEA-COMP:17067"/>
        <dbReference type="ChEBI" id="CHEBI:15378"/>
        <dbReference type="ChEBI" id="CHEBI:136412"/>
        <dbReference type="ChEBI" id="CHEBI:157695"/>
        <dbReference type="ChEBI" id="CHEBI:167181"/>
        <dbReference type="EC" id="4.2.99.18"/>
    </reaction>
</comment>
<dbReference type="PROSITE" id="PS00764">
    <property type="entry name" value="ENDONUCLEASE_III_1"/>
    <property type="match status" value="1"/>
</dbReference>
<comment type="subcellular location">
    <subcellularLocation>
        <location evidence="13">Nucleus</location>
    </subcellularLocation>
    <subcellularLocation>
        <location evidence="13">Mitochondrion</location>
    </subcellularLocation>
</comment>
<evidence type="ECO:0000256" key="2">
    <source>
        <dbReference type="ARBA" id="ARBA00008343"/>
    </source>
</evidence>
<keyword evidence="5 13" id="KW-0227">DNA damage</keyword>
<dbReference type="InterPro" id="IPR011257">
    <property type="entry name" value="DNA_glycosylase"/>
</dbReference>
<dbReference type="STRING" id="451379.A0A0N5AGT8"/>
<dbReference type="WBParaSite" id="SMUV_0000355801-mRNA-1">
    <property type="protein sequence ID" value="SMUV_0000355801-mRNA-1"/>
    <property type="gene ID" value="SMUV_0000355801"/>
</dbReference>
<dbReference type="FunFam" id="1.10.1670.10:FF:000003">
    <property type="entry name" value="Endonuclease III homolog"/>
    <property type="match status" value="1"/>
</dbReference>
<dbReference type="SMART" id="SM00478">
    <property type="entry name" value="ENDO3c"/>
    <property type="match status" value="1"/>
</dbReference>
<dbReference type="GO" id="GO:0005739">
    <property type="term" value="C:mitochondrion"/>
    <property type="evidence" value="ECO:0007669"/>
    <property type="project" value="UniProtKB-SubCell"/>
</dbReference>
<name>A0A0N5AGT8_9BILA</name>
<dbReference type="InterPro" id="IPR023170">
    <property type="entry name" value="HhH_base_excis_C"/>
</dbReference>
<dbReference type="CDD" id="cd00056">
    <property type="entry name" value="ENDO3c"/>
    <property type="match status" value="1"/>
</dbReference>
<dbReference type="PANTHER" id="PTHR43286">
    <property type="entry name" value="ENDONUCLEASE III-LIKE PROTEIN 1"/>
    <property type="match status" value="1"/>
</dbReference>
<evidence type="ECO:0000313" key="16">
    <source>
        <dbReference type="WBParaSite" id="SMUV_0000355801-mRNA-1"/>
    </source>
</evidence>
<dbReference type="GO" id="GO:0046872">
    <property type="term" value="F:metal ion binding"/>
    <property type="evidence" value="ECO:0007669"/>
    <property type="project" value="UniProtKB-KW"/>
</dbReference>
<keyword evidence="12 13" id="KW-0326">Glycosidase</keyword>
<dbReference type="InterPro" id="IPR030841">
    <property type="entry name" value="NTH1"/>
</dbReference>
<keyword evidence="8" id="KW-0408">Iron</keyword>
<evidence type="ECO:0000256" key="6">
    <source>
        <dbReference type="ARBA" id="ARBA00022801"/>
    </source>
</evidence>
<keyword evidence="13" id="KW-0496">Mitochondrion</keyword>
<comment type="similarity">
    <text evidence="2 13">Belongs to the Nth/MutY family.</text>
</comment>
<evidence type="ECO:0000256" key="8">
    <source>
        <dbReference type="ARBA" id="ARBA00023004"/>
    </source>
</evidence>
<proteinExistence type="inferred from homology"/>
<keyword evidence="7" id="KW-0809">Transit peptide</keyword>
<evidence type="ECO:0000256" key="11">
    <source>
        <dbReference type="ARBA" id="ARBA00023239"/>
    </source>
</evidence>
<keyword evidence="6 13" id="KW-0378">Hydrolase</keyword>
<dbReference type="InterPro" id="IPR004035">
    <property type="entry name" value="Endouclease-III_FeS-bd_BS"/>
</dbReference>
<reference evidence="16" key="1">
    <citation type="submission" date="2017-02" db="UniProtKB">
        <authorList>
            <consortium name="WormBaseParasite"/>
        </authorList>
    </citation>
    <scope>IDENTIFICATION</scope>
</reference>
<protein>
    <recommendedName>
        <fullName evidence="13">Endonuclease III homolog</fullName>
        <ecNumber evidence="13">3.2.2.-</ecNumber>
        <ecNumber evidence="13">4.2.99.18</ecNumber>
    </recommendedName>
    <alternativeName>
        <fullName evidence="13">Bifunctional DNA N-glycosylase/DNA-(apurinic or apyrimidinic site) lyase</fullName>
        <shortName evidence="13">DNA glycosylase/AP lyase</shortName>
    </alternativeName>
</protein>
<dbReference type="GO" id="GO:0140078">
    <property type="term" value="F:class I DNA-(apurinic or apyrimidinic site) endonuclease activity"/>
    <property type="evidence" value="ECO:0007669"/>
    <property type="project" value="UniProtKB-EC"/>
</dbReference>
<evidence type="ECO:0000256" key="12">
    <source>
        <dbReference type="ARBA" id="ARBA00023295"/>
    </source>
</evidence>
<dbReference type="GO" id="GO:0051539">
    <property type="term" value="F:4 iron, 4 sulfur cluster binding"/>
    <property type="evidence" value="ECO:0007669"/>
    <property type="project" value="UniProtKB-KW"/>
</dbReference>
<sequence length="258" mass="28603">MTDGCSTSSAPKFSRKAAKNDENISCPYKWRAQLANITLMRKSADAPVDTLGCHMIADVLAEPKVFRFQSLLGLMLSSQTKDHVTAAAMQRLRSYGCTVDNIMKTSAVELEKLLIPVSFYKRKAIYIKKVAEILHEKYADDIPQTVKDLCALPGVGPKMAYLAMQSAWGKLEGIGVDTHVHKIANRLAWVKTKKPEETRLALESFLPKTQWSEINKILVGFGQQTCLSMSPKCSTCLNNKICPKIGVKSSKNCIAEDF</sequence>
<organism evidence="15 16">
    <name type="scientific">Syphacia muris</name>
    <dbReference type="NCBI Taxonomy" id="451379"/>
    <lineage>
        <taxon>Eukaryota</taxon>
        <taxon>Metazoa</taxon>
        <taxon>Ecdysozoa</taxon>
        <taxon>Nematoda</taxon>
        <taxon>Chromadorea</taxon>
        <taxon>Rhabditida</taxon>
        <taxon>Spirurina</taxon>
        <taxon>Oxyuridomorpha</taxon>
        <taxon>Oxyuroidea</taxon>
        <taxon>Oxyuridae</taxon>
        <taxon>Syphacia</taxon>
    </lineage>
</organism>
<dbReference type="HAMAP" id="MF_03183">
    <property type="entry name" value="Endonuclease_III_Nth"/>
    <property type="match status" value="1"/>
</dbReference>
<comment type="caution">
    <text evidence="13">Lacks conserved residue(s) required for the propagation of feature annotation.</text>
</comment>
<keyword evidence="4" id="KW-0479">Metal-binding</keyword>
<dbReference type="EC" id="3.2.2.-" evidence="13"/>
<evidence type="ECO:0000256" key="5">
    <source>
        <dbReference type="ARBA" id="ARBA00022763"/>
    </source>
</evidence>
<dbReference type="InterPro" id="IPR000445">
    <property type="entry name" value="HhH_motif"/>
</dbReference>
<evidence type="ECO:0000256" key="9">
    <source>
        <dbReference type="ARBA" id="ARBA00023014"/>
    </source>
</evidence>
<evidence type="ECO:0000259" key="14">
    <source>
        <dbReference type="SMART" id="SM00478"/>
    </source>
</evidence>
<dbReference type="SUPFAM" id="SSF48150">
    <property type="entry name" value="DNA-glycosylase"/>
    <property type="match status" value="1"/>
</dbReference>
<gene>
    <name evidence="13" type="primary">NTH1</name>
</gene>
<comment type="function">
    <text evidence="13">Bifunctional DNA N-glycosylase with associated apurinic/apyrimidinic (AP) lyase function that catalyzes the first step in base excision repair (BER), the primary repair pathway for the repair of oxidative DNA damage. The DNA N-glycosylase activity releases the damaged DNA base from DNA by cleaving the N-glycosidic bond, leaving an AP site. The AP lyase activity cleaves the phosphodiester bond 3' to the AP site by a beta-elimination. Primarily recognizes and repairs oxidative base damage of pyrimidines.</text>
</comment>
<dbReference type="GO" id="GO:0000703">
    <property type="term" value="F:oxidized pyrimidine nucleobase lesion DNA N-glycosylase activity"/>
    <property type="evidence" value="ECO:0007669"/>
    <property type="project" value="UniProtKB-UniRule"/>
</dbReference>
<dbReference type="EC" id="4.2.99.18" evidence="13"/>
<evidence type="ECO:0000256" key="13">
    <source>
        <dbReference type="HAMAP-Rule" id="MF_03183"/>
    </source>
</evidence>
<dbReference type="Proteomes" id="UP000046393">
    <property type="component" value="Unplaced"/>
</dbReference>
<comment type="cofactor">
    <cofactor evidence="1">
        <name>[4Fe-4S] cluster</name>
        <dbReference type="ChEBI" id="CHEBI:49883"/>
    </cofactor>
</comment>
<accession>A0A0N5AGT8</accession>
<keyword evidence="10 13" id="KW-0234">DNA repair</keyword>
<dbReference type="GO" id="GO:0003677">
    <property type="term" value="F:DNA binding"/>
    <property type="evidence" value="ECO:0007669"/>
    <property type="project" value="UniProtKB-UniRule"/>
</dbReference>
<dbReference type="PANTHER" id="PTHR43286:SF1">
    <property type="entry name" value="ENDONUCLEASE III-LIKE PROTEIN 1"/>
    <property type="match status" value="1"/>
</dbReference>
<feature type="domain" description="HhH-GPD" evidence="14">
    <location>
        <begin position="76"/>
        <end position="224"/>
    </location>
</feature>
<dbReference type="GO" id="GO:0006289">
    <property type="term" value="P:nucleotide-excision repair"/>
    <property type="evidence" value="ECO:0007669"/>
    <property type="project" value="TreeGrafter"/>
</dbReference>